<evidence type="ECO:0000313" key="6">
    <source>
        <dbReference type="Proteomes" id="UP001595593"/>
    </source>
</evidence>
<dbReference type="EMBL" id="JBHRTN010000026">
    <property type="protein sequence ID" value="MFC3127384.1"/>
    <property type="molecule type" value="Genomic_DNA"/>
</dbReference>
<evidence type="ECO:0000313" key="5">
    <source>
        <dbReference type="EMBL" id="MFC3127384.1"/>
    </source>
</evidence>
<reference evidence="6" key="1">
    <citation type="journal article" date="2019" name="Int. J. Syst. Evol. Microbiol.">
        <title>The Global Catalogue of Microorganisms (GCM) 10K type strain sequencing project: providing services to taxonomists for standard genome sequencing and annotation.</title>
        <authorList>
            <consortium name="The Broad Institute Genomics Platform"/>
            <consortium name="The Broad Institute Genome Sequencing Center for Infectious Disease"/>
            <person name="Wu L."/>
            <person name="Ma J."/>
        </authorList>
    </citation>
    <scope>NUCLEOTIDE SEQUENCE [LARGE SCALE GENOMIC DNA]</scope>
    <source>
        <strain evidence="6">KCTC 52094</strain>
    </source>
</reference>
<dbReference type="InterPro" id="IPR020550">
    <property type="entry name" value="Inositol_monophosphatase_CS"/>
</dbReference>
<dbReference type="PROSITE" id="PS00630">
    <property type="entry name" value="IMP_2"/>
    <property type="match status" value="1"/>
</dbReference>
<name>A0ABV7G3Y5_9PROT</name>
<dbReference type="PANTHER" id="PTHR20854:SF4">
    <property type="entry name" value="INOSITOL-1-MONOPHOSPHATASE-RELATED"/>
    <property type="match status" value="1"/>
</dbReference>
<dbReference type="RefSeq" id="WP_379599391.1">
    <property type="nucleotide sequence ID" value="NZ_JBHRTN010000026.1"/>
</dbReference>
<dbReference type="PANTHER" id="PTHR20854">
    <property type="entry name" value="INOSITOL MONOPHOSPHATASE"/>
    <property type="match status" value="1"/>
</dbReference>
<dbReference type="Proteomes" id="UP001595593">
    <property type="component" value="Unassembled WGS sequence"/>
</dbReference>
<keyword evidence="6" id="KW-1185">Reference proteome</keyword>
<dbReference type="PRINTS" id="PR00377">
    <property type="entry name" value="IMPHPHTASES"/>
</dbReference>
<evidence type="ECO:0000256" key="4">
    <source>
        <dbReference type="ARBA" id="ARBA00022842"/>
    </source>
</evidence>
<protein>
    <submittedName>
        <fullName evidence="5">Inositol monophosphatase family protein</fullName>
    </submittedName>
</protein>
<dbReference type="Gene3D" id="3.30.540.10">
    <property type="entry name" value="Fructose-1,6-Bisphosphatase, subunit A, domain 1"/>
    <property type="match status" value="1"/>
</dbReference>
<comment type="caution">
    <text evidence="5">The sequence shown here is derived from an EMBL/GenBank/DDBJ whole genome shotgun (WGS) entry which is preliminary data.</text>
</comment>
<dbReference type="InterPro" id="IPR000760">
    <property type="entry name" value="Inositol_monophosphatase-like"/>
</dbReference>
<evidence type="ECO:0000256" key="3">
    <source>
        <dbReference type="ARBA" id="ARBA00022801"/>
    </source>
</evidence>
<dbReference type="SUPFAM" id="SSF56655">
    <property type="entry name" value="Carbohydrate phosphatase"/>
    <property type="match status" value="1"/>
</dbReference>
<sequence length="272" mass="29034">MTDEAELLEIGRMAREMAALAGAEMAAGLRRQPAVRYKAAPSGGESLRDPVSEVDETVEVMIRERLAARFPHHDVLGEELAGRPAPESRFLWAIDPVDGTANYINGFPLFAGSVGVLHDGVPIAGAVWCAASHALGPGVYHAVRGGGLMFEGEALQPRVNPDVRRRLAGFVDASPRSASGWEPRRTGSAAIECAFVAAGLLEVARFERPNLWDVAGGFALVEAAGGAVLQQTDDGWQPFRTFLEEGRDPGSWRRPVLIGTREAVERLASSGA</sequence>
<keyword evidence="4" id="KW-0460">Magnesium</keyword>
<dbReference type="Pfam" id="PF00459">
    <property type="entry name" value="Inositol_P"/>
    <property type="match status" value="1"/>
</dbReference>
<gene>
    <name evidence="5" type="ORF">ACFOD4_20160</name>
</gene>
<comment type="similarity">
    <text evidence="1">Belongs to the inositol monophosphatase superfamily.</text>
</comment>
<dbReference type="InterPro" id="IPR020583">
    <property type="entry name" value="Inositol_monoP_metal-BS"/>
</dbReference>
<keyword evidence="2" id="KW-0479">Metal-binding</keyword>
<dbReference type="CDD" id="cd01637">
    <property type="entry name" value="IMPase_like"/>
    <property type="match status" value="1"/>
</dbReference>
<accession>A0ABV7G3Y5</accession>
<evidence type="ECO:0000256" key="2">
    <source>
        <dbReference type="ARBA" id="ARBA00022723"/>
    </source>
</evidence>
<proteinExistence type="inferred from homology"/>
<evidence type="ECO:0000256" key="1">
    <source>
        <dbReference type="ARBA" id="ARBA00009759"/>
    </source>
</evidence>
<keyword evidence="3" id="KW-0378">Hydrolase</keyword>
<organism evidence="5 6">
    <name type="scientific">Teichococcus globiformis</name>
    <dbReference type="NCBI Taxonomy" id="2307229"/>
    <lineage>
        <taxon>Bacteria</taxon>
        <taxon>Pseudomonadati</taxon>
        <taxon>Pseudomonadota</taxon>
        <taxon>Alphaproteobacteria</taxon>
        <taxon>Acetobacterales</taxon>
        <taxon>Roseomonadaceae</taxon>
        <taxon>Roseomonas</taxon>
    </lineage>
</organism>
<dbReference type="Gene3D" id="3.40.190.80">
    <property type="match status" value="1"/>
</dbReference>
<dbReference type="PROSITE" id="PS00629">
    <property type="entry name" value="IMP_1"/>
    <property type="match status" value="1"/>
</dbReference>